<dbReference type="STRING" id="1349785.GCA_000509405_02073"/>
<name>A0A2H1EBZ0_9FLAO</name>
<dbReference type="AlphaFoldDB" id="A0A2H1EBZ0"/>
<dbReference type="OrthoDB" id="1116059at2"/>
<evidence type="ECO:0000313" key="1">
    <source>
        <dbReference type="EMBL" id="SFZ83957.1"/>
    </source>
</evidence>
<dbReference type="KEGG" id="tmar:MARIT_2398"/>
<dbReference type="Gene3D" id="3.40.50.300">
    <property type="entry name" value="P-loop containing nucleotide triphosphate hydrolases"/>
    <property type="match status" value="1"/>
</dbReference>
<dbReference type="EMBL" id="LT634361">
    <property type="protein sequence ID" value="SFZ83957.1"/>
    <property type="molecule type" value="Genomic_DNA"/>
</dbReference>
<dbReference type="GeneID" id="47723871"/>
<sequence>MILQKEIEDKTIVWLAHSNQYLIVENIVAKILHALDSGSSKKEIKNTLLNYIDIPKEKADRFIIDIEKLLHKHITHQKPHVSYNLPENFISTKYYKINGTLFFIEFLSDYEVSLIHPKFAHLEIAPTETFDFHYQVFTQNEHIFFLVNNSLIDAWSVKESHYFQGKFSMKIIESIHKKEETQWMGIFHASAVSNNKEAVLFLGDSGNGKSTSLALLQANGFNCLADDFVPIASQNQEVYSFPSAISIKENSLGTLLPIYPELENAAVYHFKSLHKTVRYLPPKVNNAHQHQKCHKLVFIKYQKKEDLSLQRISKKSAFQRLVPDSWLSPSPKNAQSFLNWFSSLTCYELTYSNNKKMIESVQEIFANEL</sequence>
<protein>
    <recommendedName>
        <fullName evidence="3">HPr kinase</fullName>
    </recommendedName>
</protein>
<dbReference type="Proteomes" id="UP000231564">
    <property type="component" value="Chromosome MARIT"/>
</dbReference>
<dbReference type="InterPro" id="IPR027417">
    <property type="entry name" value="P-loop_NTPase"/>
</dbReference>
<proteinExistence type="predicted"/>
<evidence type="ECO:0008006" key="3">
    <source>
        <dbReference type="Google" id="ProtNLM"/>
    </source>
</evidence>
<dbReference type="SUPFAM" id="SSF53795">
    <property type="entry name" value="PEP carboxykinase-like"/>
    <property type="match status" value="1"/>
</dbReference>
<accession>A0A2H1EBZ0</accession>
<evidence type="ECO:0000313" key="2">
    <source>
        <dbReference type="Proteomes" id="UP000231564"/>
    </source>
</evidence>
<keyword evidence="2" id="KW-1185">Reference proteome</keyword>
<reference evidence="1 2" key="1">
    <citation type="submission" date="2016-11" db="EMBL/GenBank/DDBJ databases">
        <authorList>
            <person name="Jaros S."/>
            <person name="Januszkiewicz K."/>
            <person name="Wedrychowicz H."/>
        </authorList>
    </citation>
    <scope>NUCLEOTIDE SEQUENCE [LARGE SCALE GENOMIC DNA]</scope>
    <source>
        <strain evidence="1">NCIMB 2154T</strain>
    </source>
</reference>
<organism evidence="1 2">
    <name type="scientific">Tenacibaculum maritimum NCIMB 2154</name>
    <dbReference type="NCBI Taxonomy" id="1349785"/>
    <lineage>
        <taxon>Bacteria</taxon>
        <taxon>Pseudomonadati</taxon>
        <taxon>Bacteroidota</taxon>
        <taxon>Flavobacteriia</taxon>
        <taxon>Flavobacteriales</taxon>
        <taxon>Flavobacteriaceae</taxon>
        <taxon>Tenacibaculum</taxon>
    </lineage>
</organism>
<gene>
    <name evidence="1" type="ORF">MARIT_2398</name>
</gene>
<dbReference type="RefSeq" id="WP_024740579.1">
    <property type="nucleotide sequence ID" value="NZ_BAUG01000009.1"/>
</dbReference>